<evidence type="ECO:0000313" key="2">
    <source>
        <dbReference type="EMBL" id="CAD7654932.1"/>
    </source>
</evidence>
<keyword evidence="1" id="KW-0812">Transmembrane</keyword>
<feature type="transmembrane region" description="Helical" evidence="1">
    <location>
        <begin position="46"/>
        <end position="65"/>
    </location>
</feature>
<dbReference type="OrthoDB" id="6514912at2759"/>
<dbReference type="AlphaFoldDB" id="A0A7R9M7A9"/>
<feature type="transmembrane region" description="Helical" evidence="1">
    <location>
        <begin position="252"/>
        <end position="270"/>
    </location>
</feature>
<organism evidence="2">
    <name type="scientific">Oppiella nova</name>
    <dbReference type="NCBI Taxonomy" id="334625"/>
    <lineage>
        <taxon>Eukaryota</taxon>
        <taxon>Metazoa</taxon>
        <taxon>Ecdysozoa</taxon>
        <taxon>Arthropoda</taxon>
        <taxon>Chelicerata</taxon>
        <taxon>Arachnida</taxon>
        <taxon>Acari</taxon>
        <taxon>Acariformes</taxon>
        <taxon>Sarcoptiformes</taxon>
        <taxon>Oribatida</taxon>
        <taxon>Brachypylina</taxon>
        <taxon>Oppioidea</taxon>
        <taxon>Oppiidae</taxon>
        <taxon>Oppiella</taxon>
    </lineage>
</organism>
<keyword evidence="3" id="KW-1185">Reference proteome</keyword>
<keyword evidence="1" id="KW-0472">Membrane</keyword>
<feature type="transmembrane region" description="Helical" evidence="1">
    <location>
        <begin position="213"/>
        <end position="232"/>
    </location>
</feature>
<name>A0A7R9M7A9_9ACAR</name>
<accession>A0A7R9M7A9</accession>
<reference evidence="2" key="1">
    <citation type="submission" date="2020-11" db="EMBL/GenBank/DDBJ databases">
        <authorList>
            <person name="Tran Van P."/>
        </authorList>
    </citation>
    <scope>NUCLEOTIDE SEQUENCE</scope>
</reference>
<evidence type="ECO:0000313" key="3">
    <source>
        <dbReference type="Proteomes" id="UP000728032"/>
    </source>
</evidence>
<gene>
    <name evidence="2" type="ORF">ONB1V03_LOCUS11577</name>
</gene>
<proteinExistence type="predicted"/>
<evidence type="ECO:0000256" key="1">
    <source>
        <dbReference type="SAM" id="Phobius"/>
    </source>
</evidence>
<dbReference type="EMBL" id="OC923577">
    <property type="protein sequence ID" value="CAD7654932.1"/>
    <property type="molecule type" value="Genomic_DNA"/>
</dbReference>
<sequence>MEDKTLIQQVWLLIHFVPFIGPARYATEAILAYIEGNQERARDKGITSTINGLIDLAVLSVFLLSATHVSIECERSDILRAVKPVLTASVVLTVASILIGAKIIAEQIARAVVDKVLSMHTASASMVNTMHITATGIEAVVETINTATSHTTNTVKSGYNSAANTVKTVINTPKTTRNYCEKILRQILRHVKLTTDYVITKFVQILRETVKTMITLAIMLANITLNIIAKIINKILPGLSQNPTVINIQNMLYPFVCNVSAIVYTFRVKLKIV</sequence>
<keyword evidence="1" id="KW-1133">Transmembrane helix</keyword>
<protein>
    <submittedName>
        <fullName evidence="2">Uncharacterized protein</fullName>
    </submittedName>
</protein>
<dbReference type="Proteomes" id="UP000728032">
    <property type="component" value="Unassembled WGS sequence"/>
</dbReference>
<feature type="transmembrane region" description="Helical" evidence="1">
    <location>
        <begin position="85"/>
        <end position="105"/>
    </location>
</feature>
<dbReference type="EMBL" id="CAJPVJ010008752">
    <property type="protein sequence ID" value="CAG2172119.1"/>
    <property type="molecule type" value="Genomic_DNA"/>
</dbReference>